<dbReference type="EMBL" id="FXAN01000042">
    <property type="protein sequence ID" value="SMF99618.1"/>
    <property type="molecule type" value="Genomic_DNA"/>
</dbReference>
<proteinExistence type="predicted"/>
<gene>
    <name evidence="1" type="ORF">BSIN_2801</name>
</gene>
<dbReference type="AlphaFoldDB" id="A0A238H342"/>
<reference evidence="1 2" key="1">
    <citation type="submission" date="2017-04" db="EMBL/GenBank/DDBJ databases">
        <authorList>
            <person name="Afonso C.L."/>
            <person name="Miller P.J."/>
            <person name="Scott M.A."/>
            <person name="Spackman E."/>
            <person name="Goraichik I."/>
            <person name="Dimitrov K.M."/>
            <person name="Suarez D.L."/>
            <person name="Swayne D.E."/>
        </authorList>
    </citation>
    <scope>NUCLEOTIDE SEQUENCE [LARGE SCALE GENOMIC DNA]</scope>
    <source>
        <strain evidence="1">LMG 28154</strain>
    </source>
</reference>
<dbReference type="Proteomes" id="UP000198460">
    <property type="component" value="Unassembled WGS sequence"/>
</dbReference>
<evidence type="ECO:0000313" key="1">
    <source>
        <dbReference type="EMBL" id="SMF99618.1"/>
    </source>
</evidence>
<evidence type="ECO:0000313" key="2">
    <source>
        <dbReference type="Proteomes" id="UP000198460"/>
    </source>
</evidence>
<name>A0A238H342_9BURK</name>
<protein>
    <submittedName>
        <fullName evidence="1">Uncharacterized protein</fullName>
    </submittedName>
</protein>
<accession>A0A238H342</accession>
<organism evidence="1 2">
    <name type="scientific">Burkholderia singularis</name>
    <dbReference type="NCBI Taxonomy" id="1503053"/>
    <lineage>
        <taxon>Bacteria</taxon>
        <taxon>Pseudomonadati</taxon>
        <taxon>Pseudomonadota</taxon>
        <taxon>Betaproteobacteria</taxon>
        <taxon>Burkholderiales</taxon>
        <taxon>Burkholderiaceae</taxon>
        <taxon>Burkholderia</taxon>
        <taxon>pseudomallei group</taxon>
    </lineage>
</organism>
<sequence length="38" mass="3966">MGWINAAAGASWVRPHRAIPVAANLRVCCGAHFYGLAG</sequence>